<evidence type="ECO:0000256" key="1">
    <source>
        <dbReference type="SAM" id="Phobius"/>
    </source>
</evidence>
<protein>
    <submittedName>
        <fullName evidence="2">Uncharacterized protein</fullName>
    </submittedName>
</protein>
<keyword evidence="1" id="KW-0472">Membrane</keyword>
<keyword evidence="1" id="KW-1133">Transmembrane helix</keyword>
<organism evidence="2 3">
    <name type="scientific">Caenorhabditis nigoni</name>
    <dbReference type="NCBI Taxonomy" id="1611254"/>
    <lineage>
        <taxon>Eukaryota</taxon>
        <taxon>Metazoa</taxon>
        <taxon>Ecdysozoa</taxon>
        <taxon>Nematoda</taxon>
        <taxon>Chromadorea</taxon>
        <taxon>Rhabditida</taxon>
        <taxon>Rhabditina</taxon>
        <taxon>Rhabditomorpha</taxon>
        <taxon>Rhabditoidea</taxon>
        <taxon>Rhabditidae</taxon>
        <taxon>Peloderinae</taxon>
        <taxon>Caenorhabditis</taxon>
    </lineage>
</organism>
<evidence type="ECO:0000313" key="3">
    <source>
        <dbReference type="Proteomes" id="UP000230233"/>
    </source>
</evidence>
<dbReference type="AlphaFoldDB" id="A0A2G5SH24"/>
<comment type="caution">
    <text evidence="2">The sequence shown here is derived from an EMBL/GenBank/DDBJ whole genome shotgun (WGS) entry which is preliminary data.</text>
</comment>
<accession>A0A2G5SH24</accession>
<sequence>MFSSNAQSLFHNKVVDLDSLDAFGRSSGSVFAECRGSEAAIKLKKNVLDAIGHNKSHLRHRFKDIAVPERHTTHTPTMSLERLRTTKGARSLSEKALAMSEKYHPKSEKYQPMTEEEKKELEEYEALTLKGLIEIHTTPSPYAYEEHYNRQLREEKIEKLGNAIVFSREFLEEKLANGVLVFWKKTYDRTESIDFCHHMRTFVDDKIRTQIRYSVEKGLEKGMEMGVRHEIDKLVKKIIKESKAKEKKRSLNPRLRFCFNKEIISCTNCVFFFFFFLFSGNLRKKKEILLRVQTRPTGQKRKFLAGIQNLVFRFFEGIQISELIAS</sequence>
<proteinExistence type="predicted"/>
<dbReference type="Proteomes" id="UP000230233">
    <property type="component" value="Unassembled WGS sequence"/>
</dbReference>
<keyword evidence="3" id="KW-1185">Reference proteome</keyword>
<reference evidence="3" key="1">
    <citation type="submission" date="2017-10" db="EMBL/GenBank/DDBJ databases">
        <title>Rapid genome shrinkage in a self-fertile nematode reveals novel sperm competition proteins.</title>
        <authorList>
            <person name="Yin D."/>
            <person name="Schwarz E.M."/>
            <person name="Thomas C.G."/>
            <person name="Felde R.L."/>
            <person name="Korf I.F."/>
            <person name="Cutter A.D."/>
            <person name="Schartner C.M."/>
            <person name="Ralston E.J."/>
            <person name="Meyer B.J."/>
            <person name="Haag E.S."/>
        </authorList>
    </citation>
    <scope>NUCLEOTIDE SEQUENCE [LARGE SCALE GENOMIC DNA]</scope>
    <source>
        <strain evidence="3">JU1422</strain>
    </source>
</reference>
<feature type="transmembrane region" description="Helical" evidence="1">
    <location>
        <begin position="262"/>
        <end position="282"/>
    </location>
</feature>
<gene>
    <name evidence="2" type="ORF">B9Z55_027192</name>
</gene>
<dbReference type="EMBL" id="PDUG01000008">
    <property type="protein sequence ID" value="PIC14203.1"/>
    <property type="molecule type" value="Genomic_DNA"/>
</dbReference>
<keyword evidence="1" id="KW-0812">Transmembrane</keyword>
<name>A0A2G5SH24_9PELO</name>
<evidence type="ECO:0000313" key="2">
    <source>
        <dbReference type="EMBL" id="PIC14203.1"/>
    </source>
</evidence>